<dbReference type="Gene3D" id="3.90.640.10">
    <property type="entry name" value="Actin, Chain A, domain 4"/>
    <property type="match status" value="2"/>
</dbReference>
<evidence type="ECO:0000313" key="7">
    <source>
        <dbReference type="EMBL" id="EPY34229.1"/>
    </source>
</evidence>
<comment type="caution">
    <text evidence="7">The sequence shown here is derived from an EMBL/GenBank/DDBJ whole genome shotgun (WGS) entry which is preliminary data.</text>
</comment>
<dbReference type="GO" id="GO:0005524">
    <property type="term" value="F:ATP binding"/>
    <property type="evidence" value="ECO:0007669"/>
    <property type="project" value="UniProtKB-KW"/>
</dbReference>
<protein>
    <submittedName>
        <fullName evidence="7">Actin beta/gamma 1</fullName>
    </submittedName>
</protein>
<dbReference type="FunFam" id="3.30.420.40:FF:000058">
    <property type="entry name" value="Putative actin-related protein 5"/>
    <property type="match status" value="1"/>
</dbReference>
<dbReference type="SMART" id="SM00268">
    <property type="entry name" value="ACTIN"/>
    <property type="match status" value="1"/>
</dbReference>
<gene>
    <name evidence="7" type="ORF">STCU_01742</name>
</gene>
<evidence type="ECO:0000256" key="6">
    <source>
        <dbReference type="RuleBase" id="RU000487"/>
    </source>
</evidence>
<dbReference type="GO" id="GO:0005856">
    <property type="term" value="C:cytoskeleton"/>
    <property type="evidence" value="ECO:0007669"/>
    <property type="project" value="UniProtKB-SubCell"/>
</dbReference>
<dbReference type="Gene3D" id="3.30.420.40">
    <property type="match status" value="4"/>
</dbReference>
<sequence length="472" mass="51398">MTSSPIGAAPNGAVLIDGGAHHVRAGFAGEKGPRLDVPALVGRPRHRGIAMAAGMKEYETGEEALVKQGMLSVSAPIHNGEVVRWDDMERYWTQLIFSELQVVPENHSFITTQPVNASARQKERTLELFMETFNAHSLFCGTSQVLSLYAYGLTTGLVVDSGKERTIAVPVHEGYPLGRHAVVSPIAGGALTHHLYQQLRHEGFSLGTEAEQVVLNHAKEELCFVRPSPSVRKAREERRMQHTQRYQHYAAAAAASAGLLLQGSATNSGANPNAAALAAAAAAAAAGQVVDPEDAEEDVAEEYFCLPDGQQVPLRDQKWQTPEVLFDFTQYDPANAARYEPSAKVYTEMGDVYQPAMAKGISWLPFAAIHKCEAALRPQLLRNIVLAGGTMGLRGARQRLEEEVAELYRGNLLSANEGAGVSAIKVHDIPRREYSAWLGGSMLARTSMFPHLVVTRQEYEEEGTHVAHCKFL</sequence>
<comment type="subcellular location">
    <subcellularLocation>
        <location evidence="1">Cytoplasm</location>
        <location evidence="1">Cytoskeleton</location>
    </subcellularLocation>
</comment>
<evidence type="ECO:0000313" key="8">
    <source>
        <dbReference type="Proteomes" id="UP000015354"/>
    </source>
</evidence>
<dbReference type="PRINTS" id="PR00190">
    <property type="entry name" value="ACTIN"/>
</dbReference>
<reference evidence="7 8" key="1">
    <citation type="journal article" date="2013" name="PLoS ONE">
        <title>Predicting the Proteins of Angomonas deanei, Strigomonas culicis and Their Respective Endosymbionts Reveals New Aspects of the Trypanosomatidae Family.</title>
        <authorList>
            <person name="Motta M.C."/>
            <person name="Martins A.C."/>
            <person name="de Souza S.S."/>
            <person name="Catta-Preta C.M."/>
            <person name="Silva R."/>
            <person name="Klein C.C."/>
            <person name="de Almeida L.G."/>
            <person name="de Lima Cunha O."/>
            <person name="Ciapina L.P."/>
            <person name="Brocchi M."/>
            <person name="Colabardini A.C."/>
            <person name="de Araujo Lima B."/>
            <person name="Machado C.R."/>
            <person name="de Almeida Soares C.M."/>
            <person name="Probst C.M."/>
            <person name="de Menezes C.B."/>
            <person name="Thompson C.E."/>
            <person name="Bartholomeu D.C."/>
            <person name="Gradia D.F."/>
            <person name="Pavoni D.P."/>
            <person name="Grisard E.C."/>
            <person name="Fantinatti-Garboggini F."/>
            <person name="Marchini F.K."/>
            <person name="Rodrigues-Luiz G.F."/>
            <person name="Wagner G."/>
            <person name="Goldman G.H."/>
            <person name="Fietto J.L."/>
            <person name="Elias M.C."/>
            <person name="Goldman M.H."/>
            <person name="Sagot M.F."/>
            <person name="Pereira M."/>
            <person name="Stoco P.H."/>
            <person name="de Mendonca-Neto R.P."/>
            <person name="Teixeira S.M."/>
            <person name="Maciel T.E."/>
            <person name="de Oliveira Mendes T.A."/>
            <person name="Urmenyi T.P."/>
            <person name="de Souza W."/>
            <person name="Schenkman S."/>
            <person name="de Vasconcelos A.T."/>
        </authorList>
    </citation>
    <scope>NUCLEOTIDE SEQUENCE [LARGE SCALE GENOMIC DNA]</scope>
</reference>
<dbReference type="OrthoDB" id="5132116at2759"/>
<keyword evidence="3" id="KW-0547">Nucleotide-binding</keyword>
<evidence type="ECO:0000256" key="4">
    <source>
        <dbReference type="ARBA" id="ARBA00022840"/>
    </source>
</evidence>
<dbReference type="InterPro" id="IPR004000">
    <property type="entry name" value="Actin"/>
</dbReference>
<dbReference type="PANTHER" id="PTHR11937">
    <property type="entry name" value="ACTIN"/>
    <property type="match status" value="1"/>
</dbReference>
<evidence type="ECO:0000256" key="5">
    <source>
        <dbReference type="ARBA" id="ARBA00023212"/>
    </source>
</evidence>
<keyword evidence="5" id="KW-0206">Cytoskeleton</keyword>
<keyword evidence="4" id="KW-0067">ATP-binding</keyword>
<organism evidence="7 8">
    <name type="scientific">Strigomonas culicis</name>
    <dbReference type="NCBI Taxonomy" id="28005"/>
    <lineage>
        <taxon>Eukaryota</taxon>
        <taxon>Discoba</taxon>
        <taxon>Euglenozoa</taxon>
        <taxon>Kinetoplastea</taxon>
        <taxon>Metakinetoplastina</taxon>
        <taxon>Trypanosomatida</taxon>
        <taxon>Trypanosomatidae</taxon>
        <taxon>Strigomonadinae</taxon>
        <taxon>Strigomonas</taxon>
    </lineage>
</organism>
<name>S9UZP8_9TRYP</name>
<keyword evidence="8" id="KW-1185">Reference proteome</keyword>
<evidence type="ECO:0000256" key="1">
    <source>
        <dbReference type="ARBA" id="ARBA00004245"/>
    </source>
</evidence>
<dbReference type="FunFam" id="3.30.420.40:FF:000148">
    <property type="entry name" value="Actin, alpha skeletal muscle"/>
    <property type="match status" value="1"/>
</dbReference>
<dbReference type="Pfam" id="PF00022">
    <property type="entry name" value="Actin"/>
    <property type="match status" value="1"/>
</dbReference>
<dbReference type="Proteomes" id="UP000015354">
    <property type="component" value="Unassembled WGS sequence"/>
</dbReference>
<dbReference type="SUPFAM" id="SSF53067">
    <property type="entry name" value="Actin-like ATPase domain"/>
    <property type="match status" value="2"/>
</dbReference>
<dbReference type="EMBL" id="ATMH01001742">
    <property type="protein sequence ID" value="EPY34229.1"/>
    <property type="molecule type" value="Genomic_DNA"/>
</dbReference>
<evidence type="ECO:0000256" key="2">
    <source>
        <dbReference type="ARBA" id="ARBA00022490"/>
    </source>
</evidence>
<dbReference type="AlphaFoldDB" id="S9UZP8"/>
<evidence type="ECO:0000256" key="3">
    <source>
        <dbReference type="ARBA" id="ARBA00022741"/>
    </source>
</evidence>
<proteinExistence type="inferred from homology"/>
<comment type="similarity">
    <text evidence="6">Belongs to the actin family.</text>
</comment>
<accession>S9UZP8</accession>
<keyword evidence="2" id="KW-0963">Cytoplasm</keyword>
<dbReference type="InterPro" id="IPR043129">
    <property type="entry name" value="ATPase_NBD"/>
</dbReference>